<evidence type="ECO:0000256" key="5">
    <source>
        <dbReference type="ARBA" id="ARBA00022777"/>
    </source>
</evidence>
<evidence type="ECO:0000256" key="3">
    <source>
        <dbReference type="ARBA" id="ARBA00022679"/>
    </source>
</evidence>
<dbReference type="Proteomes" id="UP001153069">
    <property type="component" value="Unassembled WGS sequence"/>
</dbReference>
<dbReference type="SMART" id="SM00220">
    <property type="entry name" value="S_TKc"/>
    <property type="match status" value="1"/>
</dbReference>
<feature type="compositionally biased region" description="Basic residues" evidence="9">
    <location>
        <begin position="581"/>
        <end position="590"/>
    </location>
</feature>
<feature type="compositionally biased region" description="Low complexity" evidence="9">
    <location>
        <begin position="530"/>
        <end position="540"/>
    </location>
</feature>
<evidence type="ECO:0000256" key="8">
    <source>
        <dbReference type="ARBA" id="ARBA00048679"/>
    </source>
</evidence>
<reference evidence="11" key="1">
    <citation type="submission" date="2020-06" db="EMBL/GenBank/DDBJ databases">
        <authorList>
            <consortium name="Plant Systems Biology data submission"/>
        </authorList>
    </citation>
    <scope>NUCLEOTIDE SEQUENCE</scope>
    <source>
        <strain evidence="11">D6</strain>
    </source>
</reference>
<keyword evidence="6" id="KW-0067">ATP-binding</keyword>
<comment type="catalytic activity">
    <reaction evidence="8">
        <text>L-seryl-[protein] + ATP = O-phospho-L-seryl-[protein] + ADP + H(+)</text>
        <dbReference type="Rhea" id="RHEA:17989"/>
        <dbReference type="Rhea" id="RHEA-COMP:9863"/>
        <dbReference type="Rhea" id="RHEA-COMP:11604"/>
        <dbReference type="ChEBI" id="CHEBI:15378"/>
        <dbReference type="ChEBI" id="CHEBI:29999"/>
        <dbReference type="ChEBI" id="CHEBI:30616"/>
        <dbReference type="ChEBI" id="CHEBI:83421"/>
        <dbReference type="ChEBI" id="CHEBI:456216"/>
        <dbReference type="EC" id="2.7.11.1"/>
    </reaction>
</comment>
<dbReference type="PANTHER" id="PTHR22967:SF57">
    <property type="entry name" value="AUXILIN, ISOFORM A-RELATED"/>
    <property type="match status" value="1"/>
</dbReference>
<dbReference type="InterPro" id="IPR008271">
    <property type="entry name" value="Ser/Thr_kinase_AS"/>
</dbReference>
<feature type="region of interest" description="Disordered" evidence="9">
    <location>
        <begin position="351"/>
        <end position="669"/>
    </location>
</feature>
<name>A0A9N8HBE7_9STRA</name>
<dbReference type="AlphaFoldDB" id="A0A9N8HBE7"/>
<keyword evidence="2" id="KW-0723">Serine/threonine-protein kinase</keyword>
<evidence type="ECO:0000256" key="7">
    <source>
        <dbReference type="ARBA" id="ARBA00047899"/>
    </source>
</evidence>
<sequence>MPAADGGLGTALVGEKIVVNSRSVAVTRLLGEGGFSYVYLVKELSDTALGQSLHSSAHGESSNNAAGAKGQQRRAGSASGGVQPEKPLMVLKVTSIHSRSQRDIAEKEAKLLSRLSHPSIIKMFDTCYRQVGGGGGGGFLSKETNNSKPQHVILMEYCEGGHALDVCNKLAAAGKRFDLSTLIIAFGQICNAVSYLHAQRPPIVHRDLKPVNFLVKNGAYKLCDFGSAVFGHVDLRTQKARAEAEEVIEKTTTQMFRAPEMVDLYSAKRLTQATDVWALGCCLYSLAFLQNCFEEGSNLAILSRKYKIPDDNPYGDGLVELLDRMLTVDAKARSDMTEVILCLSAVYSGRPLPPRKKPSKAKKDEKGDDETRKSSRAERGAGAPTESATVTKDPGRASKTKDKKGKGERVGTFRTDGQGIYDDGLGLGPSDKKEVKKLNPNSAAARRRQAAGGAATETQPSTATAADLDFTSFHDQFDNDNGAPVNQDMAFSTSANPFASVSSEPSDQPGADGNDIFGAFDNADNNTPSANNAFADFDAAWGEAATADRSKSEGAFGKFEDKDRSPPRRSASGKDKDSSKHRARKPRRKSGNTGENSTSGGEGLNDSFNEMNVSNPDSTERKQRREGEKKGTRTSGGERRRKPKEEEEGRSAPRRNRSGRDASRTTGHT</sequence>
<comment type="catalytic activity">
    <reaction evidence="7">
        <text>L-threonyl-[protein] + ATP = O-phospho-L-threonyl-[protein] + ADP + H(+)</text>
        <dbReference type="Rhea" id="RHEA:46608"/>
        <dbReference type="Rhea" id="RHEA-COMP:11060"/>
        <dbReference type="Rhea" id="RHEA-COMP:11605"/>
        <dbReference type="ChEBI" id="CHEBI:15378"/>
        <dbReference type="ChEBI" id="CHEBI:30013"/>
        <dbReference type="ChEBI" id="CHEBI:30616"/>
        <dbReference type="ChEBI" id="CHEBI:61977"/>
        <dbReference type="ChEBI" id="CHEBI:456216"/>
        <dbReference type="EC" id="2.7.11.1"/>
    </reaction>
</comment>
<keyword evidence="5 11" id="KW-0418">Kinase</keyword>
<dbReference type="InterPro" id="IPR000719">
    <property type="entry name" value="Prot_kinase_dom"/>
</dbReference>
<protein>
    <recommendedName>
        <fullName evidence="1">non-specific serine/threonine protein kinase</fullName>
        <ecNumber evidence="1">2.7.11.1</ecNumber>
    </recommendedName>
</protein>
<dbReference type="GO" id="GO:0005737">
    <property type="term" value="C:cytoplasm"/>
    <property type="evidence" value="ECO:0007669"/>
    <property type="project" value="TreeGrafter"/>
</dbReference>
<feature type="domain" description="Protein kinase" evidence="10">
    <location>
        <begin position="24"/>
        <end position="347"/>
    </location>
</feature>
<dbReference type="Pfam" id="PF00069">
    <property type="entry name" value="Pkinase"/>
    <property type="match status" value="1"/>
</dbReference>
<keyword evidence="12" id="KW-1185">Reference proteome</keyword>
<feature type="compositionally biased region" description="Polar residues" evidence="9">
    <location>
        <begin position="606"/>
        <end position="617"/>
    </location>
</feature>
<dbReference type="OrthoDB" id="2018507at2759"/>
<dbReference type="GO" id="GO:0005524">
    <property type="term" value="F:ATP binding"/>
    <property type="evidence" value="ECO:0007669"/>
    <property type="project" value="UniProtKB-KW"/>
</dbReference>
<evidence type="ECO:0000256" key="1">
    <source>
        <dbReference type="ARBA" id="ARBA00012513"/>
    </source>
</evidence>
<feature type="region of interest" description="Disordered" evidence="9">
    <location>
        <begin position="53"/>
        <end position="83"/>
    </location>
</feature>
<keyword evidence="3" id="KW-0808">Transferase</keyword>
<proteinExistence type="predicted"/>
<dbReference type="PROSITE" id="PS00108">
    <property type="entry name" value="PROTEIN_KINASE_ST"/>
    <property type="match status" value="1"/>
</dbReference>
<evidence type="ECO:0000256" key="6">
    <source>
        <dbReference type="ARBA" id="ARBA00022840"/>
    </source>
</evidence>
<comment type="caution">
    <text evidence="11">The sequence shown here is derived from an EMBL/GenBank/DDBJ whole genome shotgun (WGS) entry which is preliminary data.</text>
</comment>
<dbReference type="SUPFAM" id="SSF56112">
    <property type="entry name" value="Protein kinase-like (PK-like)"/>
    <property type="match status" value="1"/>
</dbReference>
<feature type="compositionally biased region" description="Polar residues" evidence="9">
    <location>
        <begin position="53"/>
        <end position="64"/>
    </location>
</feature>
<dbReference type="PROSITE" id="PS50011">
    <property type="entry name" value="PROTEIN_KINASE_DOM"/>
    <property type="match status" value="1"/>
</dbReference>
<evidence type="ECO:0000256" key="4">
    <source>
        <dbReference type="ARBA" id="ARBA00022741"/>
    </source>
</evidence>
<dbReference type="EC" id="2.7.11.1" evidence="1"/>
<dbReference type="PANTHER" id="PTHR22967">
    <property type="entry name" value="SERINE/THREONINE PROTEIN KINASE"/>
    <property type="match status" value="1"/>
</dbReference>
<accession>A0A9N8HBE7</accession>
<evidence type="ECO:0000259" key="10">
    <source>
        <dbReference type="PROSITE" id="PS50011"/>
    </source>
</evidence>
<dbReference type="Gene3D" id="1.10.510.10">
    <property type="entry name" value="Transferase(Phosphotransferase) domain 1"/>
    <property type="match status" value="1"/>
</dbReference>
<gene>
    <name evidence="11" type="ORF">SEMRO_180_G078750.1</name>
</gene>
<organism evidence="11 12">
    <name type="scientific">Seminavis robusta</name>
    <dbReference type="NCBI Taxonomy" id="568900"/>
    <lineage>
        <taxon>Eukaryota</taxon>
        <taxon>Sar</taxon>
        <taxon>Stramenopiles</taxon>
        <taxon>Ochrophyta</taxon>
        <taxon>Bacillariophyta</taxon>
        <taxon>Bacillariophyceae</taxon>
        <taxon>Bacillariophycidae</taxon>
        <taxon>Naviculales</taxon>
        <taxon>Naviculaceae</taxon>
        <taxon>Seminavis</taxon>
    </lineage>
</organism>
<feature type="compositionally biased region" description="Basic and acidic residues" evidence="9">
    <location>
        <begin position="618"/>
        <end position="631"/>
    </location>
</feature>
<feature type="compositionally biased region" description="Basic and acidic residues" evidence="9">
    <location>
        <begin position="361"/>
        <end position="379"/>
    </location>
</feature>
<evidence type="ECO:0000313" key="11">
    <source>
        <dbReference type="EMBL" id="CAB9503923.1"/>
    </source>
</evidence>
<evidence type="ECO:0000313" key="12">
    <source>
        <dbReference type="Proteomes" id="UP001153069"/>
    </source>
</evidence>
<keyword evidence="4" id="KW-0547">Nucleotide-binding</keyword>
<feature type="compositionally biased region" description="Polar residues" evidence="9">
    <location>
        <begin position="489"/>
        <end position="506"/>
    </location>
</feature>
<feature type="compositionally biased region" description="Low complexity" evidence="9">
    <location>
        <begin position="65"/>
        <end position="77"/>
    </location>
</feature>
<dbReference type="InterPro" id="IPR011009">
    <property type="entry name" value="Kinase-like_dom_sf"/>
</dbReference>
<evidence type="ECO:0000256" key="9">
    <source>
        <dbReference type="SAM" id="MobiDB-lite"/>
    </source>
</evidence>
<evidence type="ECO:0000256" key="2">
    <source>
        <dbReference type="ARBA" id="ARBA00022527"/>
    </source>
</evidence>
<feature type="compositionally biased region" description="Basic and acidic residues" evidence="9">
    <location>
        <begin position="393"/>
        <end position="411"/>
    </location>
</feature>
<feature type="compositionally biased region" description="Basic and acidic residues" evidence="9">
    <location>
        <begin position="546"/>
        <end position="580"/>
    </location>
</feature>
<dbReference type="GO" id="GO:0004674">
    <property type="term" value="F:protein serine/threonine kinase activity"/>
    <property type="evidence" value="ECO:0007669"/>
    <property type="project" value="UniProtKB-KW"/>
</dbReference>
<dbReference type="EMBL" id="CAICTM010000179">
    <property type="protein sequence ID" value="CAB9503923.1"/>
    <property type="molecule type" value="Genomic_DNA"/>
</dbReference>